<keyword evidence="4" id="KW-1185">Reference proteome</keyword>
<dbReference type="Pfam" id="PF20153">
    <property type="entry name" value="DUF6535"/>
    <property type="match status" value="1"/>
</dbReference>
<protein>
    <recommendedName>
        <fullName evidence="2">DUF6535 domain-containing protein</fullName>
    </recommendedName>
</protein>
<feature type="transmembrane region" description="Helical" evidence="1">
    <location>
        <begin position="154"/>
        <end position="179"/>
    </location>
</feature>
<organism evidence="3 4">
    <name type="scientific">Meripilus lineatus</name>
    <dbReference type="NCBI Taxonomy" id="2056292"/>
    <lineage>
        <taxon>Eukaryota</taxon>
        <taxon>Fungi</taxon>
        <taxon>Dikarya</taxon>
        <taxon>Basidiomycota</taxon>
        <taxon>Agaricomycotina</taxon>
        <taxon>Agaricomycetes</taxon>
        <taxon>Polyporales</taxon>
        <taxon>Meripilaceae</taxon>
        <taxon>Meripilus</taxon>
    </lineage>
</organism>
<gene>
    <name evidence="3" type="ORF">NLI96_g7310</name>
</gene>
<keyword evidence="1" id="KW-1133">Transmembrane helix</keyword>
<dbReference type="AlphaFoldDB" id="A0AAD5YHB7"/>
<dbReference type="EMBL" id="JANAWD010000296">
    <property type="protein sequence ID" value="KAJ3481947.1"/>
    <property type="molecule type" value="Genomic_DNA"/>
</dbReference>
<keyword evidence="1" id="KW-0812">Transmembrane</keyword>
<evidence type="ECO:0000256" key="1">
    <source>
        <dbReference type="SAM" id="Phobius"/>
    </source>
</evidence>
<name>A0AAD5YHB7_9APHY</name>
<dbReference type="InterPro" id="IPR045338">
    <property type="entry name" value="DUF6535"/>
</dbReference>
<keyword evidence="1" id="KW-0472">Membrane</keyword>
<feature type="domain" description="DUF6535" evidence="2">
    <location>
        <begin position="59"/>
        <end position="240"/>
    </location>
</feature>
<sequence>MSTTSLAECPPEVISLSKSFFRALKREIDSVGFAQLRDHERAGRTRKEPSNAPNSSKAWTRLAHTLQEYDTSTIGSYKEDIDTLLVFAGLFSAVLATFSVESYKLLQPDTAQASVAILGQISQQLNSFSVNPSFVNATQQAAPQLSKPFEPSRAAVLINVFWFLSLAFSLATASLAMLVKQWLRAYLSNDSTSPQAQARVRYFRHHALLQWNVFEIASLLPSLLQFALALFFIALSIFLHSFHRTVGIIVTVAIALWFAFYGFVLSGPLLSSSCPYQSPSLNILVEMLRQTILGILRALPVRSQYSTVHRLITNVVARFLPSRPTTSLPAQVKEIQSRPDHDGDIWEQAEQTFFDDQFVKDTIHICLEEADGPRVLQCVQGIVDRRGWRKEPQNLADHGHDSVSLALVNGLISGVQSQAGNPEGFQFHPWMAQTYCYLADGQPYCSEKGSVHMGDFIYAVMSRDWPIATKLLRYRPSVSLATFVEVFMARHSQRHSYIREEETKLVMRNVIHTCRDLLAYGELRGDCQEHPVGPGNPSEIDLPAIVNALLACLRYAPHENQTGQPPQPTLVDDLHAMIELLISVSQRWVDRMDHPQNDYFDEFGWKRIMNMFSYLLRVGVQPLPNRWQLAFKELHERSLRAFADL</sequence>
<dbReference type="Proteomes" id="UP001212997">
    <property type="component" value="Unassembled WGS sequence"/>
</dbReference>
<evidence type="ECO:0000259" key="2">
    <source>
        <dbReference type="Pfam" id="PF20153"/>
    </source>
</evidence>
<feature type="transmembrane region" description="Helical" evidence="1">
    <location>
        <begin position="246"/>
        <end position="270"/>
    </location>
</feature>
<comment type="caution">
    <text evidence="3">The sequence shown here is derived from an EMBL/GenBank/DDBJ whole genome shotgun (WGS) entry which is preliminary data.</text>
</comment>
<accession>A0AAD5YHB7</accession>
<evidence type="ECO:0000313" key="3">
    <source>
        <dbReference type="EMBL" id="KAJ3481947.1"/>
    </source>
</evidence>
<proteinExistence type="predicted"/>
<feature type="transmembrane region" description="Helical" evidence="1">
    <location>
        <begin position="216"/>
        <end position="239"/>
    </location>
</feature>
<evidence type="ECO:0000313" key="4">
    <source>
        <dbReference type="Proteomes" id="UP001212997"/>
    </source>
</evidence>
<reference evidence="3" key="1">
    <citation type="submission" date="2022-07" db="EMBL/GenBank/DDBJ databases">
        <title>Genome Sequence of Physisporinus lineatus.</title>
        <authorList>
            <person name="Buettner E."/>
        </authorList>
    </citation>
    <scope>NUCLEOTIDE SEQUENCE</scope>
    <source>
        <strain evidence="3">VT162</strain>
    </source>
</reference>